<dbReference type="EC" id="6.3.5.1" evidence="3"/>
<dbReference type="EMBL" id="LAZR01006880">
    <property type="protein sequence ID" value="KKM89037.1"/>
    <property type="molecule type" value="Genomic_DNA"/>
</dbReference>
<dbReference type="InterPro" id="IPR036526">
    <property type="entry name" value="C-N_Hydrolase_sf"/>
</dbReference>
<evidence type="ECO:0000313" key="9">
    <source>
        <dbReference type="EMBL" id="KKM89037.1"/>
    </source>
</evidence>
<dbReference type="InterPro" id="IPR014729">
    <property type="entry name" value="Rossmann-like_a/b/a_fold"/>
</dbReference>
<evidence type="ECO:0000256" key="2">
    <source>
        <dbReference type="ARBA" id="ARBA00007145"/>
    </source>
</evidence>
<dbReference type="InterPro" id="IPR003010">
    <property type="entry name" value="C-N_Hydrolase"/>
</dbReference>
<dbReference type="GO" id="GO:0009435">
    <property type="term" value="P:NAD+ biosynthetic process"/>
    <property type="evidence" value="ECO:0007669"/>
    <property type="project" value="UniProtKB-UniPathway"/>
</dbReference>
<dbReference type="UniPathway" id="UPA00253">
    <property type="reaction ID" value="UER00334"/>
</dbReference>
<dbReference type="SUPFAM" id="SSF52402">
    <property type="entry name" value="Adenine nucleotide alpha hydrolases-like"/>
    <property type="match status" value="1"/>
</dbReference>
<dbReference type="PANTHER" id="PTHR23090">
    <property type="entry name" value="NH 3 /GLUTAMINE-DEPENDENT NAD + SYNTHETASE"/>
    <property type="match status" value="1"/>
</dbReference>
<evidence type="ECO:0000256" key="1">
    <source>
        <dbReference type="ARBA" id="ARBA00005188"/>
    </source>
</evidence>
<evidence type="ECO:0000256" key="3">
    <source>
        <dbReference type="ARBA" id="ARBA00012743"/>
    </source>
</evidence>
<evidence type="ECO:0000256" key="5">
    <source>
        <dbReference type="ARBA" id="ARBA00022741"/>
    </source>
</evidence>
<organism evidence="9">
    <name type="scientific">marine sediment metagenome</name>
    <dbReference type="NCBI Taxonomy" id="412755"/>
    <lineage>
        <taxon>unclassified sequences</taxon>
        <taxon>metagenomes</taxon>
        <taxon>ecological metagenomes</taxon>
    </lineage>
</organism>
<dbReference type="NCBIfam" id="TIGR00552">
    <property type="entry name" value="nadE"/>
    <property type="match status" value="1"/>
</dbReference>
<evidence type="ECO:0000256" key="7">
    <source>
        <dbReference type="ARBA" id="ARBA00023027"/>
    </source>
</evidence>
<proteinExistence type="inferred from homology"/>
<dbReference type="GO" id="GO:0004359">
    <property type="term" value="F:glutaminase activity"/>
    <property type="evidence" value="ECO:0007669"/>
    <property type="project" value="InterPro"/>
</dbReference>
<evidence type="ECO:0000256" key="4">
    <source>
        <dbReference type="ARBA" id="ARBA00022598"/>
    </source>
</evidence>
<name>A0A0F9P6I3_9ZZZZ</name>
<dbReference type="PROSITE" id="PS50263">
    <property type="entry name" value="CN_HYDROLASE"/>
    <property type="match status" value="1"/>
</dbReference>
<keyword evidence="7" id="KW-0520">NAD</keyword>
<dbReference type="InterPro" id="IPR003694">
    <property type="entry name" value="NAD_synthase"/>
</dbReference>
<comment type="similarity">
    <text evidence="2">In the C-terminal section; belongs to the NAD synthetase family.</text>
</comment>
<evidence type="ECO:0000256" key="6">
    <source>
        <dbReference type="ARBA" id="ARBA00022840"/>
    </source>
</evidence>
<dbReference type="PANTHER" id="PTHR23090:SF9">
    <property type="entry name" value="GLUTAMINE-DEPENDENT NAD(+) SYNTHETASE"/>
    <property type="match status" value="1"/>
</dbReference>
<keyword evidence="4" id="KW-0436">Ligase</keyword>
<dbReference type="PIRSF" id="PIRSF006630">
    <property type="entry name" value="NADS_GAT"/>
    <property type="match status" value="1"/>
</dbReference>
<feature type="domain" description="CN hydrolase" evidence="8">
    <location>
        <begin position="1"/>
        <end position="258"/>
    </location>
</feature>
<dbReference type="Gene3D" id="3.60.110.10">
    <property type="entry name" value="Carbon-nitrogen hydrolase"/>
    <property type="match status" value="1"/>
</dbReference>
<keyword evidence="5" id="KW-0547">Nucleotide-binding</keyword>
<accession>A0A0F9P6I3</accession>
<dbReference type="CDD" id="cd00553">
    <property type="entry name" value="NAD_synthase"/>
    <property type="match status" value="1"/>
</dbReference>
<dbReference type="NCBIfam" id="NF010588">
    <property type="entry name" value="PRK13981.1"/>
    <property type="match status" value="1"/>
</dbReference>
<evidence type="ECO:0000259" key="8">
    <source>
        <dbReference type="PROSITE" id="PS50263"/>
    </source>
</evidence>
<dbReference type="SUPFAM" id="SSF56317">
    <property type="entry name" value="Carbon-nitrogen hydrolase"/>
    <property type="match status" value="1"/>
</dbReference>
<dbReference type="CDD" id="cd07570">
    <property type="entry name" value="GAT_Gln-NAD-synth"/>
    <property type="match status" value="1"/>
</dbReference>
<keyword evidence="6" id="KW-0067">ATP-binding</keyword>
<dbReference type="GO" id="GO:0005737">
    <property type="term" value="C:cytoplasm"/>
    <property type="evidence" value="ECO:0007669"/>
    <property type="project" value="InterPro"/>
</dbReference>
<gene>
    <name evidence="9" type="ORF">LCGC14_1252690</name>
</gene>
<dbReference type="HAMAP" id="MF_02090">
    <property type="entry name" value="NadE_glutamine_dep"/>
    <property type="match status" value="1"/>
</dbReference>
<sequence length="545" mass="61884">MLIYASQLNPKIGALSHNTEKILNAIEKARLEKAEIVVFPESAISGYPPEDLLLYDDFIDQMHQELDKIIEASKDLFIVVGTIRRNEEKQGNPLFNSAAVIYDKKLLGFKDKSLLPTYDVFVEKRYFESGDEQKVFDFKGKKIGVMICEDVWAHSENVYKKYEIDPIKDMQKLKPDLLINIAASPYYYQKKDLRIEVFSKVSKTLNCPQIMCNQVGANDQLVFDGHSMYFDKEGTLINVTKGFVEDHLFIDTEKEAPPFSYKVDPLQDLYNALVLGVKDYFRKLHFSKALMGLSGGIDSALVLCIAADALGPHNVLALNMPSRYSSLSSFEDSNLLAANLRIELMDIPIDHMYQQYLDLLSPAFQGKSFDTTEENLQARIRGMILMALSNKLEYIVLSTGNKSEMAMGYVTLYGDMCGGLGVLNDVTKTLVYELAKWINRKKEIIPKNIIKKAPSAELRADQTDQDTLPDYSIVDKVIDGYVEDHLGVDEIVKKYKLDETIVKELVERIHRAEYKRRQGPPGIRVSKKAFSKGRFFPIVQGWIAD</sequence>
<dbReference type="GO" id="GO:0005524">
    <property type="term" value="F:ATP binding"/>
    <property type="evidence" value="ECO:0007669"/>
    <property type="project" value="UniProtKB-KW"/>
</dbReference>
<dbReference type="AlphaFoldDB" id="A0A0F9P6I3"/>
<dbReference type="GO" id="GO:0003952">
    <property type="term" value="F:NAD+ synthase (glutamine-hydrolyzing) activity"/>
    <property type="evidence" value="ECO:0007669"/>
    <property type="project" value="UniProtKB-EC"/>
</dbReference>
<protein>
    <recommendedName>
        <fullName evidence="3">NAD(+) synthase (glutamine-hydrolyzing)</fullName>
        <ecNumber evidence="3">6.3.5.1</ecNumber>
    </recommendedName>
</protein>
<dbReference type="InterPro" id="IPR014445">
    <property type="entry name" value="Gln-dep_NAD_synthase"/>
</dbReference>
<dbReference type="Pfam" id="PF02540">
    <property type="entry name" value="NAD_synthase"/>
    <property type="match status" value="1"/>
</dbReference>
<dbReference type="FunFam" id="3.40.50.620:FF:000106">
    <property type="entry name" value="Glutamine-dependent NAD(+) synthetase"/>
    <property type="match status" value="1"/>
</dbReference>
<dbReference type="Gene3D" id="3.40.50.620">
    <property type="entry name" value="HUPs"/>
    <property type="match status" value="1"/>
</dbReference>
<reference evidence="9" key="1">
    <citation type="journal article" date="2015" name="Nature">
        <title>Complex archaea that bridge the gap between prokaryotes and eukaryotes.</title>
        <authorList>
            <person name="Spang A."/>
            <person name="Saw J.H."/>
            <person name="Jorgensen S.L."/>
            <person name="Zaremba-Niedzwiedzka K."/>
            <person name="Martijn J."/>
            <person name="Lind A.E."/>
            <person name="van Eijk R."/>
            <person name="Schleper C."/>
            <person name="Guy L."/>
            <person name="Ettema T.J."/>
        </authorList>
    </citation>
    <scope>NUCLEOTIDE SEQUENCE</scope>
</reference>
<comment type="caution">
    <text evidence="9">The sequence shown here is derived from an EMBL/GenBank/DDBJ whole genome shotgun (WGS) entry which is preliminary data.</text>
</comment>
<comment type="pathway">
    <text evidence="1">Cofactor biosynthesis; NAD(+) biosynthesis; NAD(+) from deamido-NAD(+) (L-Gln route): step 1/1.</text>
</comment>
<dbReference type="Pfam" id="PF00795">
    <property type="entry name" value="CN_hydrolase"/>
    <property type="match status" value="1"/>
</dbReference>
<dbReference type="InterPro" id="IPR022310">
    <property type="entry name" value="NAD/GMP_synthase"/>
</dbReference>